<dbReference type="EMBL" id="JAQQWP010000006">
    <property type="protein sequence ID" value="KAK8113873.1"/>
    <property type="molecule type" value="Genomic_DNA"/>
</dbReference>
<accession>A0AAW0QVS3</accession>
<gene>
    <name evidence="3" type="ORF">PG999_005942</name>
</gene>
<evidence type="ECO:0000313" key="3">
    <source>
        <dbReference type="EMBL" id="KAK8113873.1"/>
    </source>
</evidence>
<evidence type="ECO:0000313" key="4">
    <source>
        <dbReference type="Proteomes" id="UP001392437"/>
    </source>
</evidence>
<protein>
    <recommendedName>
        <fullName evidence="5">Fucose-specific lectin</fullName>
    </recommendedName>
</protein>
<name>A0AAW0QVS3_9PEZI</name>
<evidence type="ECO:0008006" key="5">
    <source>
        <dbReference type="Google" id="ProtNLM"/>
    </source>
</evidence>
<keyword evidence="4" id="KW-1185">Reference proteome</keyword>
<dbReference type="Proteomes" id="UP001392437">
    <property type="component" value="Unassembled WGS sequence"/>
</dbReference>
<keyword evidence="2" id="KW-0472">Membrane</keyword>
<evidence type="ECO:0000256" key="1">
    <source>
        <dbReference type="SAM" id="MobiDB-lite"/>
    </source>
</evidence>
<proteinExistence type="predicted"/>
<sequence length="632" mass="69599">MSSSRGDDPFMDTNKYYFPLGTLKTAPVQSGLEVPPQRDEDAASPGLQLVPDEQKHSHQDLPGLYGSCGALQPPPVLLPSGQAVHLDEYASQGLQSVDQHYQQQYDAQQQQYPQFQHDANHADGQGYYQWPSSSQSQQQAPEHWPIPSADRGAWGLPNQQRGYHAAPSRDEYLPEAVAMHSGTYPGLQPAYYAKPDPSISGSSDMWLKNEATAVVTPTAPEWRRRPWLLWLGGVIALLVIAGSVVGGVLGSRKSQEGQAMATPSTSTLPSPGDSSTEDNVTPPKSIRMHSKLAASAWRDSTHANYTLRLFYQGTDNIMRFVENTSENKNWTGVVALDTLDHLPLENGAMAAGVYLHSDLWQWELMYIDSNSIIRCQKFDLEGKKIGIKGVKGSMNDYPIKVEPDSKIGVYFPYVISQDADNKLRYTRMLGQNASNKSAPWWVNETSMNAVGAKNTPVVLLPLAQKYTDPAGFLYRDAQTGRLAAGTNDNIDNGGDIHSDNLPWNQGARRLGDLPLVPEGSPLAGFSVGRAYDANKMNTYILYLDEKNTIQVVWQSDDTSGWQGPRTYDALGPAEPGTDITCATQGSWDASGISVSKEQNLNRCFFQEKGTGRLKEVWFDGEDWEQVGFVPLP</sequence>
<organism evidence="3 4">
    <name type="scientific">Apiospora kogelbergensis</name>
    <dbReference type="NCBI Taxonomy" id="1337665"/>
    <lineage>
        <taxon>Eukaryota</taxon>
        <taxon>Fungi</taxon>
        <taxon>Dikarya</taxon>
        <taxon>Ascomycota</taxon>
        <taxon>Pezizomycotina</taxon>
        <taxon>Sordariomycetes</taxon>
        <taxon>Xylariomycetidae</taxon>
        <taxon>Amphisphaeriales</taxon>
        <taxon>Apiosporaceae</taxon>
        <taxon>Apiospora</taxon>
    </lineage>
</organism>
<keyword evidence="2" id="KW-0812">Transmembrane</keyword>
<feature type="region of interest" description="Disordered" evidence="1">
    <location>
        <begin position="119"/>
        <end position="166"/>
    </location>
</feature>
<feature type="transmembrane region" description="Helical" evidence="2">
    <location>
        <begin position="227"/>
        <end position="250"/>
    </location>
</feature>
<dbReference type="Gene3D" id="2.120.10.70">
    <property type="entry name" value="Fucose-specific lectin"/>
    <property type="match status" value="1"/>
</dbReference>
<dbReference type="SUPFAM" id="SSF89372">
    <property type="entry name" value="Fucose-specific lectin"/>
    <property type="match status" value="1"/>
</dbReference>
<feature type="region of interest" description="Disordered" evidence="1">
    <location>
        <begin position="28"/>
        <end position="66"/>
    </location>
</feature>
<reference evidence="3 4" key="1">
    <citation type="submission" date="2023-01" db="EMBL/GenBank/DDBJ databases">
        <title>Analysis of 21 Apiospora genomes using comparative genomics revels a genus with tremendous synthesis potential of carbohydrate active enzymes and secondary metabolites.</title>
        <authorList>
            <person name="Sorensen T."/>
        </authorList>
    </citation>
    <scope>NUCLEOTIDE SEQUENCE [LARGE SCALE GENOMIC DNA]</scope>
    <source>
        <strain evidence="3 4">CBS 117206</strain>
    </source>
</reference>
<evidence type="ECO:0000256" key="2">
    <source>
        <dbReference type="SAM" id="Phobius"/>
    </source>
</evidence>
<comment type="caution">
    <text evidence="3">The sequence shown here is derived from an EMBL/GenBank/DDBJ whole genome shotgun (WGS) entry which is preliminary data.</text>
</comment>
<dbReference type="AlphaFoldDB" id="A0AAW0QVS3"/>
<keyword evidence="2" id="KW-1133">Transmembrane helix</keyword>
<feature type="region of interest" description="Disordered" evidence="1">
    <location>
        <begin position="252"/>
        <end position="283"/>
    </location>
</feature>
<feature type="compositionally biased region" description="Polar residues" evidence="1">
    <location>
        <begin position="261"/>
        <end position="279"/>
    </location>
</feature>